<organism evidence="3 4">
    <name type="scientific">Acidovorax delafieldii 2AN</name>
    <dbReference type="NCBI Taxonomy" id="573060"/>
    <lineage>
        <taxon>Bacteria</taxon>
        <taxon>Pseudomonadati</taxon>
        <taxon>Pseudomonadota</taxon>
        <taxon>Betaproteobacteria</taxon>
        <taxon>Burkholderiales</taxon>
        <taxon>Comamonadaceae</taxon>
        <taxon>Acidovorax</taxon>
    </lineage>
</organism>
<evidence type="ECO:0000256" key="1">
    <source>
        <dbReference type="SAM" id="SignalP"/>
    </source>
</evidence>
<keyword evidence="4" id="KW-1185">Reference proteome</keyword>
<name>C5SZU4_ACIDE</name>
<dbReference type="EMBL" id="ACQT01000002">
    <property type="protein sequence ID" value="EER62260.1"/>
    <property type="molecule type" value="Genomic_DNA"/>
</dbReference>
<protein>
    <recommendedName>
        <fullName evidence="2">Chalcone isomerase domain-containing protein</fullName>
    </recommendedName>
</protein>
<dbReference type="Pfam" id="PF16036">
    <property type="entry name" value="Chalcone_3"/>
    <property type="match status" value="1"/>
</dbReference>
<accession>C5SZU4</accession>
<feature type="chain" id="PRO_5002957166" description="Chalcone isomerase domain-containing protein" evidence="1">
    <location>
        <begin position="26"/>
        <end position="200"/>
    </location>
</feature>
<dbReference type="AlphaFoldDB" id="C5SZU4"/>
<dbReference type="RefSeq" id="WP_005792810.1">
    <property type="nucleotide sequence ID" value="NZ_ACQT01000002.1"/>
</dbReference>
<sequence>MHMRYSRISSLKRRCLAGGAAIALAAASASPVAVPEPGATPPWLRQSLAGATLAGEGQMRYFGLRIYSARLWVTPGFQARSFGAHPLALELTYHRAFSGAAIARRSMEEMQRQANVPPAQAERWEHRLAAVIPDVQPGDRLTGLYQPGQGMRLWLGDQEQAAIDDAELARLFFGIWLSPQTSEPGLRSALLARSPGGAAP</sequence>
<dbReference type="InterPro" id="IPR016087">
    <property type="entry name" value="Chalcone_isomerase"/>
</dbReference>
<keyword evidence="1" id="KW-0732">Signal</keyword>
<dbReference type="Proteomes" id="UP000003856">
    <property type="component" value="Unassembled WGS sequence"/>
</dbReference>
<gene>
    <name evidence="3" type="ORF">AcdelDRAFT_0174</name>
</gene>
<feature type="signal peptide" evidence="1">
    <location>
        <begin position="1"/>
        <end position="25"/>
    </location>
</feature>
<feature type="domain" description="Chalcone isomerase" evidence="2">
    <location>
        <begin position="53"/>
        <end position="191"/>
    </location>
</feature>
<comment type="caution">
    <text evidence="3">The sequence shown here is derived from an EMBL/GenBank/DDBJ whole genome shotgun (WGS) entry which is preliminary data.</text>
</comment>
<reference evidence="3 4" key="1">
    <citation type="submission" date="2009-05" db="EMBL/GenBank/DDBJ databases">
        <title>The draft genome of Acidovorax delafieldii 2AN.</title>
        <authorList>
            <consortium name="US DOE Joint Genome Institute (JGI-PGF)"/>
            <person name="Lucas S."/>
            <person name="Copeland A."/>
            <person name="Lapidus A."/>
            <person name="Glavina del Rio T."/>
            <person name="Tice H."/>
            <person name="Bruce D."/>
            <person name="Goodwin L."/>
            <person name="Pitluck S."/>
            <person name="Larimer F."/>
            <person name="Land M.L."/>
            <person name="Hauser L."/>
            <person name="Shelobolina E.S."/>
            <person name="Picardal F."/>
            <person name="Roden E."/>
            <person name="Emerson D."/>
        </authorList>
    </citation>
    <scope>NUCLEOTIDE SEQUENCE [LARGE SCALE GENOMIC DNA]</scope>
    <source>
        <strain evidence="3 4">2AN</strain>
    </source>
</reference>
<dbReference type="PATRIC" id="fig|573060.9.peg.5062"/>
<evidence type="ECO:0000259" key="2">
    <source>
        <dbReference type="Pfam" id="PF16036"/>
    </source>
</evidence>
<evidence type="ECO:0000313" key="3">
    <source>
        <dbReference type="EMBL" id="EER62260.1"/>
    </source>
</evidence>
<evidence type="ECO:0000313" key="4">
    <source>
        <dbReference type="Proteomes" id="UP000003856"/>
    </source>
</evidence>
<proteinExistence type="predicted"/>